<dbReference type="PANTHER" id="PTHR30622">
    <property type="entry name" value="UNDECAPRENYL-DIPHOSPHATASE"/>
    <property type="match status" value="1"/>
</dbReference>
<keyword evidence="7 17" id="KW-0378">Hydrolase</keyword>
<comment type="miscellaneous">
    <text evidence="17">Bacitracin is thought to be involved in the inhibition of peptidoglycan synthesis by sequestering undecaprenyl diphosphate, thereby reducing the pool of lipid carrier available.</text>
</comment>
<keyword evidence="10 17" id="KW-1133">Transmembrane helix</keyword>
<keyword evidence="6 17" id="KW-0812">Transmembrane</keyword>
<dbReference type="Proteomes" id="UP000092605">
    <property type="component" value="Unassembled WGS sequence"/>
</dbReference>
<evidence type="ECO:0000313" key="19">
    <source>
        <dbReference type="EMBL" id="SHK52677.1"/>
    </source>
</evidence>
<dbReference type="PANTHER" id="PTHR30622:SF2">
    <property type="entry name" value="UNDECAPRENYL-DIPHOSPHATASE"/>
    <property type="match status" value="1"/>
</dbReference>
<dbReference type="EC" id="3.6.1.27" evidence="3 17"/>
<dbReference type="HAMAP" id="MF_01006">
    <property type="entry name" value="Undec_diphosphatase"/>
    <property type="match status" value="1"/>
</dbReference>
<evidence type="ECO:0000256" key="4">
    <source>
        <dbReference type="ARBA" id="ARBA00021581"/>
    </source>
</evidence>
<evidence type="ECO:0000256" key="12">
    <source>
        <dbReference type="ARBA" id="ARBA00023251"/>
    </source>
</evidence>
<keyword evidence="13 17" id="KW-0961">Cell wall biogenesis/degradation</keyword>
<dbReference type="GO" id="GO:0009252">
    <property type="term" value="P:peptidoglycan biosynthetic process"/>
    <property type="evidence" value="ECO:0007669"/>
    <property type="project" value="UniProtKB-KW"/>
</dbReference>
<dbReference type="PATRIC" id="fig|1121328.3.peg.486"/>
<accession>A0A150FP70</accession>
<dbReference type="OrthoDB" id="9808289at2"/>
<feature type="transmembrane region" description="Helical" evidence="17">
    <location>
        <begin position="222"/>
        <end position="240"/>
    </location>
</feature>
<evidence type="ECO:0000256" key="17">
    <source>
        <dbReference type="HAMAP-Rule" id="MF_01006"/>
    </source>
</evidence>
<evidence type="ECO:0000256" key="16">
    <source>
        <dbReference type="ARBA" id="ARBA00047594"/>
    </source>
</evidence>
<feature type="transmembrane region" description="Helical" evidence="17">
    <location>
        <begin position="186"/>
        <end position="206"/>
    </location>
</feature>
<gene>
    <name evidence="17" type="primary">uppP</name>
    <name evidence="18" type="ORF">JWYL7_0487</name>
    <name evidence="19" type="ORF">SAMN05661008_00402</name>
</gene>
<feature type="transmembrane region" description="Helical" evidence="17">
    <location>
        <begin position="249"/>
        <end position="266"/>
    </location>
</feature>
<keyword evidence="9 17" id="KW-0573">Peptidoglycan synthesis</keyword>
<feature type="transmembrane region" description="Helical" evidence="17">
    <location>
        <begin position="40"/>
        <end position="58"/>
    </location>
</feature>
<protein>
    <recommendedName>
        <fullName evidence="4 17">Undecaprenyl-diphosphatase</fullName>
        <ecNumber evidence="3 17">3.6.1.27</ecNumber>
    </recommendedName>
    <alternativeName>
        <fullName evidence="15 17">Bacitracin resistance protein</fullName>
    </alternativeName>
    <alternativeName>
        <fullName evidence="14 17">Undecaprenyl pyrophosphate phosphatase</fullName>
    </alternativeName>
</protein>
<keyword evidence="11 17" id="KW-0472">Membrane</keyword>
<dbReference type="GO" id="GO:0050380">
    <property type="term" value="F:undecaprenyl-diphosphatase activity"/>
    <property type="evidence" value="ECO:0007669"/>
    <property type="project" value="UniProtKB-UniRule"/>
</dbReference>
<comment type="caution">
    <text evidence="18">The sequence shown here is derived from an EMBL/GenBank/DDBJ whole genome shotgun (WGS) entry which is preliminary data.</text>
</comment>
<keyword evidence="12 17" id="KW-0046">Antibiotic resistance</keyword>
<evidence type="ECO:0000313" key="20">
    <source>
        <dbReference type="Proteomes" id="UP000092605"/>
    </source>
</evidence>
<evidence type="ECO:0000256" key="9">
    <source>
        <dbReference type="ARBA" id="ARBA00022984"/>
    </source>
</evidence>
<evidence type="ECO:0000256" key="2">
    <source>
        <dbReference type="ARBA" id="ARBA00010621"/>
    </source>
</evidence>
<organism evidence="18 20">
    <name type="scientific">Alkalithermobacter thermoalcaliphilus JW-YL-7 = DSM 7308</name>
    <dbReference type="NCBI Taxonomy" id="1121328"/>
    <lineage>
        <taxon>Bacteria</taxon>
        <taxon>Bacillati</taxon>
        <taxon>Bacillota</taxon>
        <taxon>Clostridia</taxon>
        <taxon>Peptostreptococcales</taxon>
        <taxon>Tepidibacteraceae</taxon>
        <taxon>Alkalithermobacter</taxon>
    </lineage>
</organism>
<evidence type="ECO:0000313" key="21">
    <source>
        <dbReference type="Proteomes" id="UP000323392"/>
    </source>
</evidence>
<dbReference type="RefSeq" id="WP_066068556.1">
    <property type="nucleotide sequence ID" value="NZ_FRBG01000002.1"/>
</dbReference>
<dbReference type="InterPro" id="IPR003824">
    <property type="entry name" value="UppP"/>
</dbReference>
<evidence type="ECO:0000313" key="18">
    <source>
        <dbReference type="EMBL" id="KXZ39412.1"/>
    </source>
</evidence>
<evidence type="ECO:0000256" key="3">
    <source>
        <dbReference type="ARBA" id="ARBA00012374"/>
    </source>
</evidence>
<dbReference type="EMBL" id="LSFY01000001">
    <property type="protein sequence ID" value="KXZ39412.1"/>
    <property type="molecule type" value="Genomic_DNA"/>
</dbReference>
<dbReference type="Pfam" id="PF02673">
    <property type="entry name" value="BacA"/>
    <property type="match status" value="1"/>
</dbReference>
<evidence type="ECO:0000256" key="10">
    <source>
        <dbReference type="ARBA" id="ARBA00022989"/>
    </source>
</evidence>
<feature type="transmembrane region" description="Helical" evidence="17">
    <location>
        <begin position="87"/>
        <end position="109"/>
    </location>
</feature>
<comment type="subcellular location">
    <subcellularLocation>
        <location evidence="1 17">Cell membrane</location>
        <topology evidence="1 17">Multi-pass membrane protein</topology>
    </subcellularLocation>
</comment>
<comment type="catalytic activity">
    <reaction evidence="16 17">
        <text>di-trans,octa-cis-undecaprenyl diphosphate + H2O = di-trans,octa-cis-undecaprenyl phosphate + phosphate + H(+)</text>
        <dbReference type="Rhea" id="RHEA:28094"/>
        <dbReference type="ChEBI" id="CHEBI:15377"/>
        <dbReference type="ChEBI" id="CHEBI:15378"/>
        <dbReference type="ChEBI" id="CHEBI:43474"/>
        <dbReference type="ChEBI" id="CHEBI:58405"/>
        <dbReference type="ChEBI" id="CHEBI:60392"/>
        <dbReference type="EC" id="3.6.1.27"/>
    </reaction>
</comment>
<evidence type="ECO:0000256" key="11">
    <source>
        <dbReference type="ARBA" id="ARBA00023136"/>
    </source>
</evidence>
<comment type="function">
    <text evidence="17">Catalyzes the dephosphorylation of undecaprenyl diphosphate (UPP). Confers resistance to bacitracin.</text>
</comment>
<keyword evidence="5 17" id="KW-1003">Cell membrane</keyword>
<evidence type="ECO:0000256" key="14">
    <source>
        <dbReference type="ARBA" id="ARBA00032707"/>
    </source>
</evidence>
<feature type="transmembrane region" description="Helical" evidence="17">
    <location>
        <begin position="115"/>
        <end position="133"/>
    </location>
</feature>
<proteinExistence type="inferred from homology"/>
<evidence type="ECO:0000256" key="6">
    <source>
        <dbReference type="ARBA" id="ARBA00022692"/>
    </source>
</evidence>
<dbReference type="EMBL" id="FRBG01000002">
    <property type="protein sequence ID" value="SHK52677.1"/>
    <property type="molecule type" value="Genomic_DNA"/>
</dbReference>
<sequence length="267" mass="29981">MNFLQAIILGIIQGIGEPIPISSSAQTIIASFLMNIETPGILFEVFLNFASFLAILWLTRNRVYKIITGSVMYITTKDKKFLSDFKMALYVIIGTLPAVVFGFTMKGIIENYLNNITTIGIFLIITGCLLFFVRKLNGYKNEFTMTWKDALIIGLVQGTLSLIPGISRSGSTIVAALLIGLTRETAFYYSFLLYLPVGLGTMILGYKDLVNSPLFRQNVPEYALMFVVTFFATIIGFNIFKSVMERGKLIYFSIYCWLVGSTLLIWF</sequence>
<dbReference type="GO" id="GO:0005886">
    <property type="term" value="C:plasma membrane"/>
    <property type="evidence" value="ECO:0007669"/>
    <property type="project" value="UniProtKB-SubCell"/>
</dbReference>
<reference evidence="18 20" key="1">
    <citation type="submission" date="2016-02" db="EMBL/GenBank/DDBJ databases">
        <title>Draft genome sequence for Clostridium paradoxum JW-YL-7.</title>
        <authorList>
            <person name="Utturkar S.M."/>
            <person name="Lancaster A."/>
            <person name="Poole F.L."/>
            <person name="Adams M.W."/>
            <person name="Brown S.D."/>
        </authorList>
    </citation>
    <scope>NUCLEOTIDE SEQUENCE [LARGE SCALE GENOMIC DNA]</scope>
    <source>
        <strain evidence="18 20">JW-YL-7</strain>
    </source>
</reference>
<evidence type="ECO:0000256" key="7">
    <source>
        <dbReference type="ARBA" id="ARBA00022801"/>
    </source>
</evidence>
<keyword evidence="8 17" id="KW-0133">Cell shape</keyword>
<keyword evidence="21" id="KW-1185">Reference proteome</keyword>
<reference evidence="19 21" key="2">
    <citation type="submission" date="2016-11" db="EMBL/GenBank/DDBJ databases">
        <authorList>
            <person name="Varghese N."/>
            <person name="Submissions S."/>
        </authorList>
    </citation>
    <scope>NUCLEOTIDE SEQUENCE [LARGE SCALE GENOMIC DNA]</scope>
    <source>
        <strain evidence="19 21">DSM 7308</strain>
    </source>
</reference>
<comment type="similarity">
    <text evidence="2 17">Belongs to the UppP family.</text>
</comment>
<dbReference type="STRING" id="1121328.JWYL7_0487"/>
<evidence type="ECO:0000256" key="8">
    <source>
        <dbReference type="ARBA" id="ARBA00022960"/>
    </source>
</evidence>
<evidence type="ECO:0000256" key="1">
    <source>
        <dbReference type="ARBA" id="ARBA00004651"/>
    </source>
</evidence>
<evidence type="ECO:0000256" key="5">
    <source>
        <dbReference type="ARBA" id="ARBA00022475"/>
    </source>
</evidence>
<name>A0A150FP70_CLOPD</name>
<dbReference type="GO" id="GO:0046677">
    <property type="term" value="P:response to antibiotic"/>
    <property type="evidence" value="ECO:0007669"/>
    <property type="project" value="UniProtKB-UniRule"/>
</dbReference>
<dbReference type="GO" id="GO:0008360">
    <property type="term" value="P:regulation of cell shape"/>
    <property type="evidence" value="ECO:0007669"/>
    <property type="project" value="UniProtKB-KW"/>
</dbReference>
<dbReference type="GO" id="GO:0071555">
    <property type="term" value="P:cell wall organization"/>
    <property type="evidence" value="ECO:0007669"/>
    <property type="project" value="UniProtKB-KW"/>
</dbReference>
<dbReference type="Proteomes" id="UP000323392">
    <property type="component" value="Unassembled WGS sequence"/>
</dbReference>
<evidence type="ECO:0000256" key="13">
    <source>
        <dbReference type="ARBA" id="ARBA00023316"/>
    </source>
</evidence>
<dbReference type="AlphaFoldDB" id="A0A150FP70"/>
<evidence type="ECO:0000256" key="15">
    <source>
        <dbReference type="ARBA" id="ARBA00032932"/>
    </source>
</evidence>